<protein>
    <recommendedName>
        <fullName evidence="5">Pre-rRNA processing protein</fullName>
    </recommendedName>
</protein>
<feature type="transmembrane region" description="Helical" evidence="2">
    <location>
        <begin position="65"/>
        <end position="93"/>
    </location>
</feature>
<dbReference type="STRING" id="215250.A0A316YCN5"/>
<feature type="region of interest" description="Disordered" evidence="1">
    <location>
        <begin position="2587"/>
        <end position="2610"/>
    </location>
</feature>
<dbReference type="InterPro" id="IPR046368">
    <property type="entry name" value="Tag1"/>
</dbReference>
<keyword evidence="2" id="KW-1133">Transmembrane helix</keyword>
<name>A0A316YCN5_9BASI</name>
<dbReference type="Pfam" id="PF12505">
    <property type="entry name" value="DUF3712"/>
    <property type="match status" value="6"/>
</dbReference>
<evidence type="ECO:0000256" key="1">
    <source>
        <dbReference type="SAM" id="MobiDB-lite"/>
    </source>
</evidence>
<keyword evidence="2" id="KW-0472">Membrane</keyword>
<dbReference type="GeneID" id="37041289"/>
<evidence type="ECO:0008006" key="5">
    <source>
        <dbReference type="Google" id="ProtNLM"/>
    </source>
</evidence>
<proteinExistence type="predicted"/>
<evidence type="ECO:0000313" key="4">
    <source>
        <dbReference type="Proteomes" id="UP000245768"/>
    </source>
</evidence>
<dbReference type="GO" id="GO:0000329">
    <property type="term" value="C:fungal-type vacuole membrane"/>
    <property type="evidence" value="ECO:0007669"/>
    <property type="project" value="InterPro"/>
</dbReference>
<evidence type="ECO:0000313" key="3">
    <source>
        <dbReference type="EMBL" id="PWN87460.1"/>
    </source>
</evidence>
<feature type="region of interest" description="Disordered" evidence="1">
    <location>
        <begin position="1"/>
        <end position="41"/>
    </location>
</feature>
<sequence>MGDNESYGSRRDLVRRRGAGGGAASSRGSQDTSRSGQNMYQPGTPIGYLAARGTPYEKKYFTKKLGFCCLFLAPPILAVVGVIALVPVLWAIARHALHTAQLHVYESNITAPGNTSFPLTIEGQVRKTGIFPAHLYFRKPVDVYWRSRPTEDEPLGTELHLGNFKLAHIGAAAGHGRVKQATTFHIADEEGFGTFAQWLVSEEEFTWQVRCPEVHAEGFSFFPVYKQLEFVKDVIIKGINNFEDIHIIDLQLPGDDPAGGITAVATATLVNPSPFGVAVGTLNLALYYKGLYLGPVSVHGLNLTAGINTATLRGRVVPYADNATALNILGELFTNYINSVSSPVQAIGVSTQLANGETVSWLQKGITSLVAQIPFVPPSPINPIKGITIDYISLVYKEELPYNPDVFSNALVGSFGLPFGFSLNITSLAAQLNIYYQGAPVGTVYGPYSNSSTNIAVLSSGETSGTIDLTLAPSQLVLPNTTVEARKQLIEFQNAFTYAATAGFTSDGLAKAVSDTPVGRILLNGIKFDVGTGLAGLNGLTTYPTIINSVDVTGGAPDAVALTVGLTAINPSNINISAGDATFNLVNGVILGNATLPALNLKIGRNDINSTAFFDPNRDPRGLETLNRFISGLDTNVNITGSLQSSKVESLAPTLAGIRLNATLPGLKQNLARSANLTVLDTTGLVNDFADSHVSLLNPFSSELTITHIRANASSHGIYIAHIDTPLNFPAPGKQVTTSPVVPLSLNLYPPDLFSLLRALVIQSGQNPAYLDGLVQLAGFTLNPSTDANSGTSHMRKREETDDSFILEDDNEMAQMLMGTGSNPGALLEYDDLVEGEQEDEDEAVSDGVAKAGRRMSYGGLEKRDNLYTGFDIVDYVGRAFTVATANLEIVGDAIIGEYGTTLTFSQNDVPLGTDDTLFKLLPILALPIVQRVVDSAVLNVDRVTITDARPTSFTAALQGALTNAGPFDGVVEFPDGLTIYYNGQALTTAAFPNVSLVGDLGSSLNVIVEGQIPDVNFFTSFLQDAIRNPSFIWNIRGENIRVSALGIVVPNVTINKNVQLTGLNGLQGQVIINSFDVPSNDPAGGLHLTAISTINNPAQVGVALTAFGTMIMANQSTIGPAGSDGAFTLQALAVTQVPLVGRIQPQTTDQDLSTLGNVLTNFVHNQNTPLRVMGMYAGPSDVVWLNEGIKALDVEVMLPAQDFQVIRLVSINQLSLFFTIPTAYAPMSDTSNTTANFFLPFSLPVAIDTVAGPFIARYNDNDMAVLNIPTSPTMTDVEARVLTLMFNNVPFSVYNGQQQTFSQFVADVTKGEQVTFNLHGSATGLADTAAGKVTISDIPFDLNTNILGLQNLNSVPAQVSDLDVVHGYPTYLMITVMTQLVNPSDITIGAGDIQFAALFQDHVIGAALIKNVLLVPGVNNIPTQINYMPVGADNVRSGQTLLENYVQNITSDAVVQGTTQTTPIPSLIQGLSGIQLTAAIPPLLKLVVIQAALEVPTNIAQTSIAMASVMIANPFTASINIINLQAQAVYQGITIGRINQNLGAENNIISAPGKVTTQSQQIPITIDTNPKTLIRFIEAAAATAGVSLGPLPPFFQQVLDLPDTTTTIVPTPDPQPATARGSVCYSGRAFDTLGAVLELLKPLTATIPIQSTVKIDDYQTDLNFVQSPVPVATDDTALYLIGPAGAPLIQLVVNEATLLVTQANATAITSQGFAAALAGSLLTNAPADAYIEFTEPVQIDFMGTTIAEISLPPLCSQVPDGIPNLNTNGQLTILNNDAFTNFAYYILTEPNFQWFLHSNKVRVRALNIVFDDVILEKTITLDAFDGLKGIVISMFNAPSDGPGNRINLVAQAPIYSPASLGVELGTATFDVLFQGSYLGQISSIDLFLASKATTLSNLQGFLSDQHGNDAALANLGILFSQFLAGQNSTLTVRGFSVITPASGGQPVRWLTDAFKRFETNVILPGHIYQIIYSITLSDLTAKVLNPADSYTIVGSNNQTLAMFANPFGFGLTPLEAGPMITLTYGGVDAANINLPLAPVKAGTSRGPTDMQPLELSFMNQNIVAADHGAFSSFLAKLADTDSATFGLKGTTSVVAGLVIGNPTITGIPFNVTSSLRGINSFNHVAGVSNVSVDSGTPDYIGIDLTATLENPSNLTLFTNQLSLPVRYTSSTTKTPVIIGRATIPDIGLIPGTNNVHSLFEFMQQNNNSDQQAVLTDYLQSTDLMTQGMGNSIPLLITGLPNANPPLSPYESLEPALEGVTAAATLQGIGTRIAVEIRAYISLETLLEGLALQPTHIYAYLDAKNDLPVDITLNHISTTVTSYEKPQDGPYAMFDFDFTGASAFTLPAAISTGNPSKNSVTSPKVTNILLTKGLVGSLPLIGDHLNIANVIQATIDGQYFVPGLKYEQHNIETKYLIGFGGDSGIEINSLGALNQILEVLLGNASLATLQTVIGDLSNLPGNVVGGILSQIPGGVGSQLCGAATGLPIVGGVLSGLGCPTSTSASVVATPNVVPNVAPAAVTTVIGGVTNVIANGITSILGAGSTTPAVAASTPAAATPTATTPTSTGILGSLPSILRRIEERLEAENSEKDLRSFHEEQKRKYDLGRDL</sequence>
<gene>
    <name evidence="3" type="ORF">FA10DRAFT_245271</name>
</gene>
<accession>A0A316YCN5</accession>
<dbReference type="InParanoid" id="A0A316YCN5"/>
<dbReference type="PANTHER" id="PTHR35895">
    <property type="entry name" value="CHROMOSOME 16, WHOLE GENOME SHOTGUN SEQUENCE"/>
    <property type="match status" value="1"/>
</dbReference>
<dbReference type="RefSeq" id="XP_025374658.1">
    <property type="nucleotide sequence ID" value="XM_025519373.1"/>
</dbReference>
<evidence type="ECO:0000256" key="2">
    <source>
        <dbReference type="SAM" id="Phobius"/>
    </source>
</evidence>
<keyword evidence="2" id="KW-0812">Transmembrane</keyword>
<dbReference type="Proteomes" id="UP000245768">
    <property type="component" value="Unassembled WGS sequence"/>
</dbReference>
<reference evidence="3 4" key="1">
    <citation type="journal article" date="2018" name="Mol. Biol. Evol.">
        <title>Broad Genomic Sampling Reveals a Smut Pathogenic Ancestry of the Fungal Clade Ustilaginomycotina.</title>
        <authorList>
            <person name="Kijpornyongpan T."/>
            <person name="Mondo S.J."/>
            <person name="Barry K."/>
            <person name="Sandor L."/>
            <person name="Lee J."/>
            <person name="Lipzen A."/>
            <person name="Pangilinan J."/>
            <person name="LaButti K."/>
            <person name="Hainaut M."/>
            <person name="Henrissat B."/>
            <person name="Grigoriev I.V."/>
            <person name="Spatafora J.W."/>
            <person name="Aime M.C."/>
        </authorList>
    </citation>
    <scope>NUCLEOTIDE SEQUENCE [LARGE SCALE GENOMIC DNA]</scope>
    <source>
        <strain evidence="3 4">MCA 4198</strain>
    </source>
</reference>
<dbReference type="PANTHER" id="PTHR35895:SF1">
    <property type="entry name" value="LIPID-BINDING SERUM GLYCOPROTEIN C-TERMINAL DOMAIN-CONTAINING PROTEIN"/>
    <property type="match status" value="1"/>
</dbReference>
<organism evidence="3 4">
    <name type="scientific">Acaromyces ingoldii</name>
    <dbReference type="NCBI Taxonomy" id="215250"/>
    <lineage>
        <taxon>Eukaryota</taxon>
        <taxon>Fungi</taxon>
        <taxon>Dikarya</taxon>
        <taxon>Basidiomycota</taxon>
        <taxon>Ustilaginomycotina</taxon>
        <taxon>Exobasidiomycetes</taxon>
        <taxon>Exobasidiales</taxon>
        <taxon>Cryptobasidiaceae</taxon>
        <taxon>Acaromyces</taxon>
    </lineage>
</organism>
<feature type="compositionally biased region" description="Polar residues" evidence="1">
    <location>
        <begin position="30"/>
        <end position="41"/>
    </location>
</feature>
<dbReference type="OrthoDB" id="10039566at2759"/>
<dbReference type="EMBL" id="KZ819640">
    <property type="protein sequence ID" value="PWN87460.1"/>
    <property type="molecule type" value="Genomic_DNA"/>
</dbReference>
<keyword evidence="4" id="KW-1185">Reference proteome</keyword>
<dbReference type="InterPro" id="IPR022185">
    <property type="entry name" value="DUF3712"/>
</dbReference>